<dbReference type="GO" id="GO:0051082">
    <property type="term" value="F:unfolded protein binding"/>
    <property type="evidence" value="ECO:0007669"/>
    <property type="project" value="TreeGrafter"/>
</dbReference>
<evidence type="ECO:0000259" key="3">
    <source>
        <dbReference type="PROSITE" id="PS01031"/>
    </source>
</evidence>
<dbReference type="GO" id="GO:0005737">
    <property type="term" value="C:cytoplasm"/>
    <property type="evidence" value="ECO:0007669"/>
    <property type="project" value="TreeGrafter"/>
</dbReference>
<comment type="similarity">
    <text evidence="1 2">Belongs to the small heat shock protein (HSP20) family.</text>
</comment>
<dbReference type="InterPro" id="IPR002068">
    <property type="entry name" value="A-crystallin/Hsp20_dom"/>
</dbReference>
<comment type="caution">
    <text evidence="4">The sequence shown here is derived from an EMBL/GenBank/DDBJ whole genome shotgun (WGS) entry which is preliminary data.</text>
</comment>
<evidence type="ECO:0000313" key="5">
    <source>
        <dbReference type="Proteomes" id="UP001196413"/>
    </source>
</evidence>
<proteinExistence type="inferred from homology"/>
<reference evidence="4" key="1">
    <citation type="submission" date="2021-06" db="EMBL/GenBank/DDBJ databases">
        <title>Parelaphostrongylus tenuis whole genome reference sequence.</title>
        <authorList>
            <person name="Garwood T.J."/>
            <person name="Larsen P.A."/>
            <person name="Fountain-Jones N.M."/>
            <person name="Garbe J.R."/>
            <person name="Macchietto M.G."/>
            <person name="Kania S.A."/>
            <person name="Gerhold R.W."/>
            <person name="Richards J.E."/>
            <person name="Wolf T.M."/>
        </authorList>
    </citation>
    <scope>NUCLEOTIDE SEQUENCE</scope>
    <source>
        <strain evidence="4">MNPRO001-30</strain>
        <tissue evidence="4">Meninges</tissue>
    </source>
</reference>
<accession>A0AAD5QPV5</accession>
<dbReference type="PANTHER" id="PTHR45640:SF26">
    <property type="entry name" value="RE23625P"/>
    <property type="match status" value="1"/>
</dbReference>
<name>A0AAD5QPV5_PARTN</name>
<dbReference type="Proteomes" id="UP001196413">
    <property type="component" value="Unassembled WGS sequence"/>
</dbReference>
<dbReference type="InterPro" id="IPR001436">
    <property type="entry name" value="Alpha-crystallin/sHSP_animal"/>
</dbReference>
<evidence type="ECO:0000256" key="1">
    <source>
        <dbReference type="PROSITE-ProRule" id="PRU00285"/>
    </source>
</evidence>
<organism evidence="4 5">
    <name type="scientific">Parelaphostrongylus tenuis</name>
    <name type="common">Meningeal worm</name>
    <dbReference type="NCBI Taxonomy" id="148309"/>
    <lineage>
        <taxon>Eukaryota</taxon>
        <taxon>Metazoa</taxon>
        <taxon>Ecdysozoa</taxon>
        <taxon>Nematoda</taxon>
        <taxon>Chromadorea</taxon>
        <taxon>Rhabditida</taxon>
        <taxon>Rhabditina</taxon>
        <taxon>Rhabditomorpha</taxon>
        <taxon>Strongyloidea</taxon>
        <taxon>Metastrongylidae</taxon>
        <taxon>Parelaphostrongylus</taxon>
    </lineage>
</organism>
<dbReference type="Pfam" id="PF00011">
    <property type="entry name" value="HSP20"/>
    <property type="match status" value="1"/>
</dbReference>
<protein>
    <recommendedName>
        <fullName evidence="3">SHSP domain-containing protein</fullName>
    </recommendedName>
</protein>
<feature type="domain" description="SHSP" evidence="3">
    <location>
        <begin position="1"/>
        <end position="78"/>
    </location>
</feature>
<dbReference type="AlphaFoldDB" id="A0AAD5QPV5"/>
<dbReference type="InterPro" id="IPR008978">
    <property type="entry name" value="HSP20-like_chaperone"/>
</dbReference>
<gene>
    <name evidence="4" type="ORF">KIN20_018804</name>
</gene>
<dbReference type="PANTHER" id="PTHR45640">
    <property type="entry name" value="HEAT SHOCK PROTEIN HSP-12.2-RELATED"/>
    <property type="match status" value="1"/>
</dbReference>
<sequence length="122" mass="13443">MADIRVSIHHEGDSIKSAKALDQINQSKAFTRQFELPEDVNLDAIRSSLTDGGQLSVEAPKLIKSLESGGRSIPIEKIGEKGIEKSLLAMQRSSFLLFVRNFAVCNVYLKKCIVGIHDIVMS</sequence>
<dbReference type="GO" id="GO:0005634">
    <property type="term" value="C:nucleus"/>
    <property type="evidence" value="ECO:0007669"/>
    <property type="project" value="TreeGrafter"/>
</dbReference>
<dbReference type="Gene3D" id="2.60.40.790">
    <property type="match status" value="1"/>
</dbReference>
<dbReference type="PROSITE" id="PS01031">
    <property type="entry name" value="SHSP"/>
    <property type="match status" value="1"/>
</dbReference>
<evidence type="ECO:0000313" key="4">
    <source>
        <dbReference type="EMBL" id="KAJ1359968.1"/>
    </source>
</evidence>
<dbReference type="GO" id="GO:0042026">
    <property type="term" value="P:protein refolding"/>
    <property type="evidence" value="ECO:0007669"/>
    <property type="project" value="TreeGrafter"/>
</dbReference>
<dbReference type="SUPFAM" id="SSF49764">
    <property type="entry name" value="HSP20-like chaperones"/>
    <property type="match status" value="1"/>
</dbReference>
<dbReference type="EMBL" id="JAHQIW010003748">
    <property type="protein sequence ID" value="KAJ1359968.1"/>
    <property type="molecule type" value="Genomic_DNA"/>
</dbReference>
<keyword evidence="5" id="KW-1185">Reference proteome</keyword>
<dbReference type="GO" id="GO:0009408">
    <property type="term" value="P:response to heat"/>
    <property type="evidence" value="ECO:0007669"/>
    <property type="project" value="TreeGrafter"/>
</dbReference>
<dbReference type="CDD" id="cd06526">
    <property type="entry name" value="metazoan_ACD"/>
    <property type="match status" value="1"/>
</dbReference>
<evidence type="ECO:0000256" key="2">
    <source>
        <dbReference type="RuleBase" id="RU003616"/>
    </source>
</evidence>